<evidence type="ECO:0008006" key="3">
    <source>
        <dbReference type="Google" id="ProtNLM"/>
    </source>
</evidence>
<organism evidence="1 2">
    <name type="scientific">Botrytis porri</name>
    <dbReference type="NCBI Taxonomy" id="87229"/>
    <lineage>
        <taxon>Eukaryota</taxon>
        <taxon>Fungi</taxon>
        <taxon>Dikarya</taxon>
        <taxon>Ascomycota</taxon>
        <taxon>Pezizomycotina</taxon>
        <taxon>Leotiomycetes</taxon>
        <taxon>Helotiales</taxon>
        <taxon>Sclerotiniaceae</taxon>
        <taxon>Botrytis</taxon>
    </lineage>
</organism>
<keyword evidence="2" id="KW-1185">Reference proteome</keyword>
<dbReference type="PANTHER" id="PTHR12905">
    <property type="entry name" value="METALLOPHOSPHOESTERASE"/>
    <property type="match status" value="1"/>
</dbReference>
<evidence type="ECO:0000313" key="1">
    <source>
        <dbReference type="EMBL" id="TGO91205.1"/>
    </source>
</evidence>
<dbReference type="PANTHER" id="PTHR12905:SF0">
    <property type="entry name" value="CALCINEURIN-LIKE PHOSPHOESTERASE DOMAIN-CONTAINING PROTEIN"/>
    <property type="match status" value="1"/>
</dbReference>
<accession>A0A4Z1L316</accession>
<name>A0A4Z1L316_9HELO</name>
<dbReference type="Gene3D" id="3.60.21.10">
    <property type="match status" value="1"/>
</dbReference>
<reference evidence="1 2" key="1">
    <citation type="submission" date="2017-12" db="EMBL/GenBank/DDBJ databases">
        <title>Comparative genomics of Botrytis spp.</title>
        <authorList>
            <person name="Valero-Jimenez C.A."/>
            <person name="Tapia P."/>
            <person name="Veloso J."/>
            <person name="Silva-Moreno E."/>
            <person name="Staats M."/>
            <person name="Valdes J.H."/>
            <person name="Van Kan J.A.L."/>
        </authorList>
    </citation>
    <scope>NUCLEOTIDE SEQUENCE [LARGE SCALE GENOMIC DNA]</scope>
    <source>
        <strain evidence="1 2">MUCL3349</strain>
    </source>
</reference>
<dbReference type="InterPro" id="IPR051693">
    <property type="entry name" value="UPF0046_metallophosphoest"/>
</dbReference>
<dbReference type="AlphaFoldDB" id="A0A4Z1L316"/>
<sequence>MGFQYQIHEDRFNDASQVAPGQISIATNPIPEGVDIFMTHGPPHTILDQVDGSYKGCRNLLRAVGRVRPLMHCFGHIHEGNGANLVTWKPDGSVKDPSLATPMETEQVNEYPCTNEWPIQSGKQTLMVNAAIMMNTAEGMRPNYKPFVVSLDLPRHH</sequence>
<dbReference type="Proteomes" id="UP000297280">
    <property type="component" value="Unassembled WGS sequence"/>
</dbReference>
<gene>
    <name evidence="1" type="ORF">BPOR_0035g00060</name>
</gene>
<dbReference type="InterPro" id="IPR029052">
    <property type="entry name" value="Metallo-depent_PP-like"/>
</dbReference>
<dbReference type="EMBL" id="PQXO01000035">
    <property type="protein sequence ID" value="TGO91205.1"/>
    <property type="molecule type" value="Genomic_DNA"/>
</dbReference>
<dbReference type="SUPFAM" id="SSF56300">
    <property type="entry name" value="Metallo-dependent phosphatases"/>
    <property type="match status" value="1"/>
</dbReference>
<proteinExistence type="predicted"/>
<evidence type="ECO:0000313" key="2">
    <source>
        <dbReference type="Proteomes" id="UP000297280"/>
    </source>
</evidence>
<comment type="caution">
    <text evidence="1">The sequence shown here is derived from an EMBL/GenBank/DDBJ whole genome shotgun (WGS) entry which is preliminary data.</text>
</comment>
<protein>
    <recommendedName>
        <fullName evidence="3">Calcineurin-like phosphoesterase domain-containing protein</fullName>
    </recommendedName>
</protein>